<dbReference type="RefSeq" id="WP_189250004.1">
    <property type="nucleotide sequence ID" value="NZ_BMQJ01000019.1"/>
</dbReference>
<proteinExistence type="predicted"/>
<evidence type="ECO:0000313" key="2">
    <source>
        <dbReference type="Proteomes" id="UP000611554"/>
    </source>
</evidence>
<gene>
    <name evidence="1" type="ORF">GCM10010140_62260</name>
</gene>
<reference evidence="2" key="1">
    <citation type="journal article" date="2019" name="Int. J. Syst. Evol. Microbiol.">
        <title>The Global Catalogue of Microorganisms (GCM) 10K type strain sequencing project: providing services to taxonomists for standard genome sequencing and annotation.</title>
        <authorList>
            <consortium name="The Broad Institute Genomics Platform"/>
            <consortium name="The Broad Institute Genome Sequencing Center for Infectious Disease"/>
            <person name="Wu L."/>
            <person name="Ma J."/>
        </authorList>
    </citation>
    <scope>NUCLEOTIDE SEQUENCE [LARGE SCALE GENOMIC DNA]</scope>
    <source>
        <strain evidence="2">JCM 3115</strain>
    </source>
</reference>
<protein>
    <submittedName>
        <fullName evidence="1">Uncharacterized protein</fullName>
    </submittedName>
</protein>
<name>A0ABQ2RC41_9ACTN</name>
<comment type="caution">
    <text evidence="1">The sequence shown here is derived from an EMBL/GenBank/DDBJ whole genome shotgun (WGS) entry which is preliminary data.</text>
</comment>
<accession>A0ABQ2RC41</accession>
<dbReference type="Proteomes" id="UP000611554">
    <property type="component" value="Unassembled WGS sequence"/>
</dbReference>
<dbReference type="EMBL" id="BMQJ01000019">
    <property type="protein sequence ID" value="GGQ23535.1"/>
    <property type="molecule type" value="Genomic_DNA"/>
</dbReference>
<dbReference type="Pfam" id="PF21848">
    <property type="entry name" value="DUF6907"/>
    <property type="match status" value="1"/>
</dbReference>
<dbReference type="InterPro" id="IPR054202">
    <property type="entry name" value="DUF6907"/>
</dbReference>
<sequence length="386" mass="40450">MDKRTTLNSAPAAAAANLRTRTSGVVHAAVNGLPACPARSRTTSLAGAYAETRQPVTCKNCLKLASAALAEPVEASAAPYGEGREYGVCGTVDGAQMRIYTGPTLEQATANMLNALPTVRQREAFAVTAVVVFRTPGGEWTPLGADQPAAGGSGAVKPRPYWQTAPCPAWCELTHDDRDQPADRFHLGPDRVTPLTREAPVQVAPGRWAPEELGLCLRQGDRDDEPVAELRRGDAPAVRLTLAEAEQLHKRLGLLLAEARTAAAASSAPGCAPWCVRHDDCTRGGRHLPDPEGGMCWAPPVPLPGGRYGSAGTVELSHDAEDGALIQVANDSDAVLTVDEAEEFAHAVLAQVALARTTVPGTPEPLELAAGEDSCSDSACRICRPA</sequence>
<keyword evidence="2" id="KW-1185">Reference proteome</keyword>
<evidence type="ECO:0000313" key="1">
    <source>
        <dbReference type="EMBL" id="GGQ23535.1"/>
    </source>
</evidence>
<organism evidence="1 2">
    <name type="scientific">Streptosporangium pseudovulgare</name>
    <dbReference type="NCBI Taxonomy" id="35765"/>
    <lineage>
        <taxon>Bacteria</taxon>
        <taxon>Bacillati</taxon>
        <taxon>Actinomycetota</taxon>
        <taxon>Actinomycetes</taxon>
        <taxon>Streptosporangiales</taxon>
        <taxon>Streptosporangiaceae</taxon>
        <taxon>Streptosporangium</taxon>
    </lineage>
</organism>